<feature type="compositionally biased region" description="Polar residues" evidence="1">
    <location>
        <begin position="23"/>
        <end position="37"/>
    </location>
</feature>
<evidence type="ECO:0008006" key="4">
    <source>
        <dbReference type="Google" id="ProtNLM"/>
    </source>
</evidence>
<dbReference type="AlphaFoldDB" id="A0A1D9Q769"/>
<evidence type="ECO:0000256" key="1">
    <source>
        <dbReference type="SAM" id="MobiDB-lite"/>
    </source>
</evidence>
<protein>
    <recommendedName>
        <fullName evidence="4">Fucose-specific lectin</fullName>
    </recommendedName>
</protein>
<gene>
    <name evidence="2" type="ORF">sscle_06g055090</name>
</gene>
<sequence length="501" mass="54621">MGKSKLTTHEERVAALRARLSGNAPTRTSRSRVNLPSNPMLTATLHAAARSAQGMELSPLEERLVNAFKIYATDEEVAEYGQIYTEMKTKTRSLNGHSGALRGIPLNIDDSTPYMEVDMVKDAQNNQEEILARPENKILDITTAGAIDEDGCVDNKEYSTALLEASSGITIIVGPDQPGPSADQIGPVASIKYLDGSTSTPAATNNTEQASTINAEASSYRLQFQRFKCHRKQDDSMFGPKNEIYWAVAAGADGHDKNSFKTSEYGSIETGTVRSMGGLDYWTGSVQEHFAGGSGAWGSGGGDTGKGAAILALVAICTALVAELLAFFRNDDDFVFRREIAFTKSGLDAWTQKPNKELSFMFDGESEGKHELWISCNKIPRPDGSLRALLWTKGSGWRSVTAPTGNSPHGMTMADHHGELVGIFRKTDNTMLWTKWLKSAGRWTAPLTISNGARTTHRPTLCTFNDRLWCMYRAPSGNIHVMSTDNLLTSWDLGSICIYIA</sequence>
<evidence type="ECO:0000313" key="2">
    <source>
        <dbReference type="EMBL" id="APA10739.1"/>
    </source>
</evidence>
<organism evidence="2 3">
    <name type="scientific">Sclerotinia sclerotiorum (strain ATCC 18683 / 1980 / Ss-1)</name>
    <name type="common">White mold</name>
    <name type="synonym">Whetzelinia sclerotiorum</name>
    <dbReference type="NCBI Taxonomy" id="665079"/>
    <lineage>
        <taxon>Eukaryota</taxon>
        <taxon>Fungi</taxon>
        <taxon>Dikarya</taxon>
        <taxon>Ascomycota</taxon>
        <taxon>Pezizomycotina</taxon>
        <taxon>Leotiomycetes</taxon>
        <taxon>Helotiales</taxon>
        <taxon>Sclerotiniaceae</taxon>
        <taxon>Sclerotinia</taxon>
    </lineage>
</organism>
<dbReference type="Gene3D" id="2.120.10.70">
    <property type="entry name" value="Fucose-specific lectin"/>
    <property type="match status" value="1"/>
</dbReference>
<dbReference type="RefSeq" id="XP_001586410.1">
    <property type="nucleotide sequence ID" value="XM_001586360.1"/>
</dbReference>
<accession>A0A1D9Q769</accession>
<dbReference type="OrthoDB" id="3544586at2759"/>
<feature type="region of interest" description="Disordered" evidence="1">
    <location>
        <begin position="17"/>
        <end position="37"/>
    </location>
</feature>
<dbReference type="EMBL" id="CP017819">
    <property type="protein sequence ID" value="APA10739.1"/>
    <property type="molecule type" value="Genomic_DNA"/>
</dbReference>
<dbReference type="KEGG" id="ssl:SS1G_12394"/>
<evidence type="ECO:0000313" key="3">
    <source>
        <dbReference type="Proteomes" id="UP000177798"/>
    </source>
</evidence>
<reference evidence="3" key="1">
    <citation type="journal article" date="2017" name="Genome Biol. Evol.">
        <title>The complete genome sequence of the phytopathogenic fungus Sclerotinia sclerotiorum reveals insights into the genome architecture of broad host range pathogens.</title>
        <authorList>
            <person name="Derbyshire M."/>
            <person name="Denton-Giles M."/>
            <person name="Hegedus D."/>
            <person name="Seifbarghy S."/>
            <person name="Rollins J."/>
            <person name="van Kan J."/>
            <person name="Seidl M.F."/>
            <person name="Faino L."/>
            <person name="Mbengue M."/>
            <person name="Navaud O."/>
            <person name="Raffaele S."/>
            <person name="Hammond-Kosack K."/>
            <person name="Heard S."/>
            <person name="Oliver R."/>
        </authorList>
    </citation>
    <scope>NUCLEOTIDE SEQUENCE [LARGE SCALE GENOMIC DNA]</scope>
    <source>
        <strain evidence="3">ATCC 18683 / 1980 / Ss-1</strain>
    </source>
</reference>
<dbReference type="VEuPathDB" id="FungiDB:sscle_06g055090"/>
<dbReference type="Proteomes" id="UP000177798">
    <property type="component" value="Chromosome 6"/>
</dbReference>
<dbReference type="SUPFAM" id="SSF89372">
    <property type="entry name" value="Fucose-specific lectin"/>
    <property type="match status" value="1"/>
</dbReference>
<proteinExistence type="predicted"/>
<name>A0A1D9Q769_SCLS1</name>